<proteinExistence type="predicted"/>
<dbReference type="InterPro" id="IPR050719">
    <property type="entry name" value="Cortactin-Actin_Reg"/>
</dbReference>
<dbReference type="InterPro" id="IPR019131">
    <property type="entry name" value="Cortactin-binding_p2_N"/>
</dbReference>
<feature type="coiled-coil region" evidence="2">
    <location>
        <begin position="526"/>
        <end position="800"/>
    </location>
</feature>
<evidence type="ECO:0000313" key="5">
    <source>
        <dbReference type="EMBL" id="TNM93692.1"/>
    </source>
</evidence>
<evidence type="ECO:0000256" key="3">
    <source>
        <dbReference type="SAM" id="MobiDB-lite"/>
    </source>
</evidence>
<feature type="region of interest" description="Disordered" evidence="3">
    <location>
        <begin position="1"/>
        <end position="85"/>
    </location>
</feature>
<dbReference type="EMBL" id="SWLE01000012">
    <property type="protein sequence ID" value="TNM93692.1"/>
    <property type="molecule type" value="Genomic_DNA"/>
</dbReference>
<name>A0A4Z2BP36_9TELE</name>
<dbReference type="AlphaFoldDB" id="A0A4Z2BP36"/>
<dbReference type="PANTHER" id="PTHR23166">
    <property type="entry name" value="FILAMIN/GPBP-INTERACTING PROTEIN"/>
    <property type="match status" value="1"/>
</dbReference>
<organism evidence="5 6">
    <name type="scientific">Takifugu bimaculatus</name>
    <dbReference type="NCBI Taxonomy" id="433685"/>
    <lineage>
        <taxon>Eukaryota</taxon>
        <taxon>Metazoa</taxon>
        <taxon>Chordata</taxon>
        <taxon>Craniata</taxon>
        <taxon>Vertebrata</taxon>
        <taxon>Euteleostomi</taxon>
        <taxon>Actinopterygii</taxon>
        <taxon>Neopterygii</taxon>
        <taxon>Teleostei</taxon>
        <taxon>Neoteleostei</taxon>
        <taxon>Acanthomorphata</taxon>
        <taxon>Eupercaria</taxon>
        <taxon>Tetraodontiformes</taxon>
        <taxon>Tetradontoidea</taxon>
        <taxon>Tetraodontidae</taxon>
        <taxon>Takifugu</taxon>
    </lineage>
</organism>
<protein>
    <recommendedName>
        <fullName evidence="4">Cortactin-binding protein-2 N-terminal domain-containing protein</fullName>
    </recommendedName>
</protein>
<feature type="compositionally biased region" description="Basic and acidic residues" evidence="3">
    <location>
        <begin position="22"/>
        <end position="47"/>
    </location>
</feature>
<comment type="caution">
    <text evidence="5">The sequence shown here is derived from an EMBL/GenBank/DDBJ whole genome shotgun (WGS) entry which is preliminary data.</text>
</comment>
<feature type="region of interest" description="Disordered" evidence="3">
    <location>
        <begin position="286"/>
        <end position="305"/>
    </location>
</feature>
<gene>
    <name evidence="5" type="ORF">fugu_001868</name>
</gene>
<accession>A0A4Z2BP36</accession>
<evidence type="ECO:0000256" key="2">
    <source>
        <dbReference type="SAM" id="Coils"/>
    </source>
</evidence>
<keyword evidence="6" id="KW-1185">Reference proteome</keyword>
<dbReference type="PANTHER" id="PTHR23166:SF4">
    <property type="entry name" value="FILAMIN A-INTERACTING PROTEIN 1-LIKE"/>
    <property type="match status" value="1"/>
</dbReference>
<sequence>MRSRSSSLEDVLKAKPGQQSSDARKRSAERGEPSGRAERRGRLREPLDDTGTVQRNHKMLTQNTTGDGTGTSTAEGAAKAGRKEKGRDLSRDDLIFLLSLLEGELQARDEVITVLKADKLDVALLEAKYGFVTPQKVLQALQRDAIQGKADVFQEDIYEKPMEELDKLVEKQRETHRRMLEQLLLAEQAHKQALFKLEDEKRNHGEFMKKSDEFTNLLEQERERLKLLIDQEKAYRERKEEENDKKVVGLKEELTKLKSFALIVVDEQQRLTEQLTQQTAKVQELSSSASQAQEELSSANARLQEEEQKVVRLEAELRDQTTRYHQEQEAMTAKLASEDAQNRQLRQRLSTLSRQLDELEETNKTLRRAEEELHELRDKISRGECGNSSLMSELEELRKRVLEMEGKDEELIRMEDHCRDLNKKLKKEAGQSQSLKVEVDKLNHRIMDMEKLEDAFSKSKQECSSLKGNLEKERMVSKVLSSELEVLKVRVKELEAAECQLGKTELVLKEDLTKLKTLTVMLVDERKAMADKLKQMENKVQNSTGKLQAEQEKVTSVTEKLIEESKKALKSKAELEEKMRSVLKEKDDLKAKLTDEEVKNNDLESKISLMKKRIQSLENIEREHLRNKAEEEHIKPPVAHCYNQEDNKVKDLTQEVECLRRTLKDMKVAEGDLLKPEALESLEKRFSTEQEKAKALMAELEISKRELSKYQLAEKKECNQEHVLYKRLKEEEAKSSHLSREVQALKEKIHEYMGTEESIGRMKTDHSTLQRKLTQQEVRNKELAREMETLTRELERYRRFSKSLRPGMNGRRFSDLHVSTKEVQTEPLELVSPNCKVMMPLERAVVNGKLYDESDPDDNTNYSNELQLTKCSSSLLNNVNNLNNMRRARLPFFKNKDTPI</sequence>
<evidence type="ECO:0000313" key="6">
    <source>
        <dbReference type="Proteomes" id="UP000516260"/>
    </source>
</evidence>
<feature type="compositionally biased region" description="Low complexity" evidence="3">
    <location>
        <begin position="286"/>
        <end position="299"/>
    </location>
</feature>
<reference evidence="5 6" key="1">
    <citation type="submission" date="2019-04" db="EMBL/GenBank/DDBJ databases">
        <title>The sequence and de novo assembly of Takifugu bimaculatus genome using PacBio and Hi-C technologies.</title>
        <authorList>
            <person name="Xu P."/>
            <person name="Liu B."/>
            <person name="Zhou Z."/>
        </authorList>
    </citation>
    <scope>NUCLEOTIDE SEQUENCE [LARGE SCALE GENOMIC DNA]</scope>
    <source>
        <strain evidence="5">TB-2018</strain>
        <tissue evidence="5">Muscle</tissue>
    </source>
</reference>
<evidence type="ECO:0000259" key="4">
    <source>
        <dbReference type="Pfam" id="PF09727"/>
    </source>
</evidence>
<keyword evidence="1 2" id="KW-0175">Coiled coil</keyword>
<feature type="domain" description="Cortactin-binding protein-2 N-terminal" evidence="4">
    <location>
        <begin position="88"/>
        <end position="270"/>
    </location>
</feature>
<feature type="compositionally biased region" description="Polar residues" evidence="3">
    <location>
        <begin position="51"/>
        <end position="73"/>
    </location>
</feature>
<feature type="coiled-coil region" evidence="2">
    <location>
        <begin position="211"/>
        <end position="245"/>
    </location>
</feature>
<dbReference type="Proteomes" id="UP000516260">
    <property type="component" value="Chromosome 2"/>
</dbReference>
<evidence type="ECO:0000256" key="1">
    <source>
        <dbReference type="ARBA" id="ARBA00023054"/>
    </source>
</evidence>
<dbReference type="Pfam" id="PF09727">
    <property type="entry name" value="CortBP2"/>
    <property type="match status" value="1"/>
</dbReference>